<name>A0A168SQB5_ABSGL</name>
<reference evidence="9" key="1">
    <citation type="submission" date="2016-04" db="EMBL/GenBank/DDBJ databases">
        <authorList>
            <person name="Evans L.H."/>
            <person name="Alamgir A."/>
            <person name="Owens N."/>
            <person name="Weber N.D."/>
            <person name="Virtaneva K."/>
            <person name="Barbian K."/>
            <person name="Babar A."/>
            <person name="Rosenke K."/>
        </authorList>
    </citation>
    <scope>NUCLEOTIDE SEQUENCE [LARGE SCALE GENOMIC DNA]</scope>
    <source>
        <strain evidence="9">CBS 101.48</strain>
    </source>
</reference>
<dbReference type="PROSITE" id="PS00720">
    <property type="entry name" value="RASGEF"/>
    <property type="match status" value="1"/>
</dbReference>
<dbReference type="SUPFAM" id="SSF48366">
    <property type="entry name" value="Ras GEF"/>
    <property type="match status" value="1"/>
</dbReference>
<dbReference type="InterPro" id="IPR036028">
    <property type="entry name" value="SH3-like_dom_sf"/>
</dbReference>
<feature type="region of interest" description="Disordered" evidence="5">
    <location>
        <begin position="448"/>
        <end position="483"/>
    </location>
</feature>
<feature type="compositionally biased region" description="Acidic residues" evidence="5">
    <location>
        <begin position="666"/>
        <end position="677"/>
    </location>
</feature>
<keyword evidence="2 3" id="KW-0344">Guanine-nucleotide releasing factor</keyword>
<feature type="compositionally biased region" description="Polar residues" evidence="5">
    <location>
        <begin position="68"/>
        <end position="78"/>
    </location>
</feature>
<dbReference type="PROSITE" id="PS50002">
    <property type="entry name" value="SH3"/>
    <property type="match status" value="1"/>
</dbReference>
<feature type="compositionally biased region" description="Polar residues" evidence="5">
    <location>
        <begin position="727"/>
        <end position="753"/>
    </location>
</feature>
<accession>A0A168SQB5</accession>
<dbReference type="GO" id="GO:0005886">
    <property type="term" value="C:plasma membrane"/>
    <property type="evidence" value="ECO:0007669"/>
    <property type="project" value="TreeGrafter"/>
</dbReference>
<feature type="compositionally biased region" description="Low complexity" evidence="5">
    <location>
        <begin position="201"/>
        <end position="222"/>
    </location>
</feature>
<dbReference type="CDD" id="cd00155">
    <property type="entry name" value="RasGEF"/>
    <property type="match status" value="1"/>
</dbReference>
<proteinExistence type="predicted"/>
<dbReference type="PRINTS" id="PR00452">
    <property type="entry name" value="SH3DOMAIN"/>
</dbReference>
<dbReference type="Pfam" id="PF00618">
    <property type="entry name" value="RasGEF_N"/>
    <property type="match status" value="1"/>
</dbReference>
<evidence type="ECO:0000256" key="1">
    <source>
        <dbReference type="ARBA" id="ARBA00022443"/>
    </source>
</evidence>
<feature type="domain" description="SH3" evidence="6">
    <location>
        <begin position="6"/>
        <end position="65"/>
    </location>
</feature>
<evidence type="ECO:0000256" key="4">
    <source>
        <dbReference type="PROSITE-ProRule" id="PRU00192"/>
    </source>
</evidence>
<feature type="region of interest" description="Disordered" evidence="5">
    <location>
        <begin position="649"/>
        <end position="695"/>
    </location>
</feature>
<dbReference type="SMART" id="SM00326">
    <property type="entry name" value="SH3"/>
    <property type="match status" value="1"/>
</dbReference>
<dbReference type="CDD" id="cd11883">
    <property type="entry name" value="SH3_Sdc25"/>
    <property type="match status" value="1"/>
</dbReference>
<dbReference type="STRING" id="4829.A0A168SQB5"/>
<dbReference type="Pfam" id="PF25006">
    <property type="entry name" value="DUF7783"/>
    <property type="match status" value="1"/>
</dbReference>
<feature type="compositionally biased region" description="Low complexity" evidence="5">
    <location>
        <begin position="458"/>
        <end position="481"/>
    </location>
</feature>
<feature type="domain" description="Ras-GEF" evidence="7">
    <location>
        <begin position="986"/>
        <end position="1221"/>
    </location>
</feature>
<dbReference type="SUPFAM" id="SSF50044">
    <property type="entry name" value="SH3-domain"/>
    <property type="match status" value="1"/>
</dbReference>
<gene>
    <name evidence="9" type="primary">ABSGL_14438.1 scaffold 14663</name>
</gene>
<dbReference type="SMART" id="SM00147">
    <property type="entry name" value="RasGEF"/>
    <property type="match status" value="1"/>
</dbReference>
<dbReference type="Pfam" id="PF00018">
    <property type="entry name" value="SH3_1"/>
    <property type="match status" value="1"/>
</dbReference>
<dbReference type="FunFam" id="2.30.30.40:FF:000072">
    <property type="entry name" value="Unconventional Myosin IB"/>
    <property type="match status" value="1"/>
</dbReference>
<dbReference type="OrthoDB" id="546434at2759"/>
<evidence type="ECO:0000256" key="2">
    <source>
        <dbReference type="ARBA" id="ARBA00022658"/>
    </source>
</evidence>
<feature type="region of interest" description="Disordered" evidence="5">
    <location>
        <begin position="708"/>
        <end position="753"/>
    </location>
</feature>
<dbReference type="InterPro" id="IPR036964">
    <property type="entry name" value="RASGEF_cat_dom_sf"/>
</dbReference>
<dbReference type="InterPro" id="IPR056685">
    <property type="entry name" value="DUF7783"/>
</dbReference>
<dbReference type="Gene3D" id="1.20.870.10">
    <property type="entry name" value="Son of sevenless (SoS) protein Chain: S domain 1"/>
    <property type="match status" value="1"/>
</dbReference>
<evidence type="ECO:0000313" key="9">
    <source>
        <dbReference type="EMBL" id="SAM08772.1"/>
    </source>
</evidence>
<dbReference type="AlphaFoldDB" id="A0A168SQB5"/>
<keyword evidence="10" id="KW-1185">Reference proteome</keyword>
<dbReference type="PANTHER" id="PTHR23113">
    <property type="entry name" value="GUANINE NUCLEOTIDE EXCHANGE FACTOR"/>
    <property type="match status" value="1"/>
</dbReference>
<dbReference type="InParanoid" id="A0A168SQB5"/>
<feature type="region of interest" description="Disordered" evidence="5">
    <location>
        <begin position="287"/>
        <end position="314"/>
    </location>
</feature>
<dbReference type="InterPro" id="IPR019804">
    <property type="entry name" value="Ras_G-nucl-exch_fac_CS"/>
</dbReference>
<dbReference type="Gene3D" id="1.10.840.10">
    <property type="entry name" value="Ras guanine-nucleotide exchange factors catalytic domain"/>
    <property type="match status" value="1"/>
</dbReference>
<evidence type="ECO:0000256" key="3">
    <source>
        <dbReference type="PROSITE-ProRule" id="PRU00168"/>
    </source>
</evidence>
<dbReference type="PANTHER" id="PTHR23113:SF368">
    <property type="entry name" value="CELL DIVISION CONTROL PROTEIN 25"/>
    <property type="match status" value="1"/>
</dbReference>
<dbReference type="Gene3D" id="2.30.30.40">
    <property type="entry name" value="SH3 Domains"/>
    <property type="match status" value="1"/>
</dbReference>
<feature type="compositionally biased region" description="Low complexity" evidence="5">
    <location>
        <begin position="649"/>
        <end position="665"/>
    </location>
</feature>
<dbReference type="InterPro" id="IPR001895">
    <property type="entry name" value="RASGEF_cat_dom"/>
</dbReference>
<dbReference type="InterPro" id="IPR023578">
    <property type="entry name" value="Ras_GEF_dom_sf"/>
</dbReference>
<dbReference type="Proteomes" id="UP000078561">
    <property type="component" value="Unassembled WGS sequence"/>
</dbReference>
<evidence type="ECO:0000313" key="10">
    <source>
        <dbReference type="Proteomes" id="UP000078561"/>
    </source>
</evidence>
<feature type="compositionally biased region" description="Polar residues" evidence="5">
    <location>
        <begin position="686"/>
        <end position="695"/>
    </location>
</feature>
<dbReference type="PROSITE" id="PS50009">
    <property type="entry name" value="RASGEF_CAT"/>
    <property type="match status" value="1"/>
</dbReference>
<dbReference type="Pfam" id="PF00617">
    <property type="entry name" value="RasGEF"/>
    <property type="match status" value="1"/>
</dbReference>
<dbReference type="GO" id="GO:0007265">
    <property type="term" value="P:Ras protein signal transduction"/>
    <property type="evidence" value="ECO:0007669"/>
    <property type="project" value="TreeGrafter"/>
</dbReference>
<evidence type="ECO:0000259" key="8">
    <source>
        <dbReference type="PROSITE" id="PS50212"/>
    </source>
</evidence>
<dbReference type="SMART" id="SM00229">
    <property type="entry name" value="RasGEFN"/>
    <property type="match status" value="1"/>
</dbReference>
<feature type="domain" description="N-terminal Ras-GEF" evidence="8">
    <location>
        <begin position="821"/>
        <end position="950"/>
    </location>
</feature>
<keyword evidence="1 4" id="KW-0728">SH3 domain</keyword>
<feature type="region of interest" description="Disordered" evidence="5">
    <location>
        <begin position="197"/>
        <end position="227"/>
    </location>
</feature>
<evidence type="ECO:0008006" key="11">
    <source>
        <dbReference type="Google" id="ProtNLM"/>
    </source>
</evidence>
<feature type="region of interest" description="Disordered" evidence="5">
    <location>
        <begin position="765"/>
        <end position="802"/>
    </location>
</feature>
<dbReference type="InterPro" id="IPR001452">
    <property type="entry name" value="SH3_domain"/>
</dbReference>
<sequence length="1238" mass="139278">MTAEPRLLCRARALYPYTANDGSNLSFEQGDLIEVLAQLPSGWWDGLCNRSRGWFPSNYVEICHHYTNDSQDPTQSDGTTTLTTDPGAHNNDLYRPVSPHNDDTPAAQQLFDDEINPSITATSSPLPPDWSLERPKDDSSPYFYDKQTSGMAHVDSEDPLLLEDNTPDIEMTGSDHDMLLASNNPQNGLLDFVDDHPPPHSSDTPLTTTTTTTTTTLPNNDNDGTDEIDFGGDWMDNDENAPQLPACWTKRAVAQGGTCYYNMATHEVAWDINDITDFTRDAMARNSTFSTHSRPSEPPKPQPRSAARRTTLRRGSVISPHEPLTWKKISIHIALAVHNLNIAARNSITQSYESYASAIVDAIRLMLMASDTVDKDSIHLRTHTVLRAHHRTMMASLSKLILSSHASTYNPTDHISKMLSDSNDLLMATRNFITTGESIPIQVQHVDPHLESRTRHNSSTTTASLSTTSTSSSSAAASPSARPKYTLDGDLAENIELCGNNLCDYIDGMMNSINTYRHQIQAPPSADKRATITLDSSRSSLSALMFTQFRNFSEQSGQFLAIFDDVDYTDFQTSPELAELEKLRQKLYQDVGDLFCQLQLLTDENVALDNGAYIPMDNGGEIKATIEALCHCVDTLVFDPSIPRQSSEISIPELSLSGTLDNNNNNDDDALDDDDVDTGSYYTDAAGTTTGSFSSEYNSQLLDDATVKSELAESSETNTASFSSSNRLSTTTGRSSVSTLQRTTSMSPEQPRQSNAKLKKFFGDDIPVQMPQTPPSEHTNSVAGGPPSVAMEATTGDPSKEEERPWFLQYDYQPNEIVFNMEGSVKGGTLLALVIRLTLHDYLDMNFINTFLLTYRSFCSSMELLKLLERRYVRPPPDGLTDQEMELWKNKKLKLIRLRVFNVLKNWLEQYYNEDDHVILDELLHFTTTTIRTTLRFSAEQLERLIRKRQEATGDGLKKMVLTLPTAPPMPILPRNRKKFRLLDIDPLEVARQMTIMDFKLYSSIRPVECLNKAWSKEDEAHVAVNIRASIEYCNQVTSWVSDAILSQLEVKKRVTLIKHWVQIAERCRQLNNFNTCMAILSAFDNSAVGRLKRTWEMVGARTNQILSHIRKLMGANRNFIEYRAIIHSINPPCIPFLGIYLQDLTFIEDGNADYLKTSKGLINFAKRAKTAEVIREIQQYQSTYYQLTPVDELQTFIQTNLQSTRDEEQLYHESLKLEPREREDEKITRLLQESGFL</sequence>
<dbReference type="CDD" id="cd06224">
    <property type="entry name" value="REM"/>
    <property type="match status" value="1"/>
</dbReference>
<dbReference type="PROSITE" id="PS50212">
    <property type="entry name" value="RASGEF_NTER"/>
    <property type="match status" value="1"/>
</dbReference>
<protein>
    <recommendedName>
        <fullName evidence="11">Ras GEF</fullName>
    </recommendedName>
</protein>
<feature type="region of interest" description="Disordered" evidence="5">
    <location>
        <begin position="67"/>
        <end position="139"/>
    </location>
</feature>
<dbReference type="FunCoup" id="A0A168SQB5">
    <property type="interactions" value="87"/>
</dbReference>
<feature type="compositionally biased region" description="Low complexity" evidence="5">
    <location>
        <begin position="712"/>
        <end position="726"/>
    </location>
</feature>
<dbReference type="InterPro" id="IPR008937">
    <property type="entry name" value="Ras-like_GEF"/>
</dbReference>
<dbReference type="EMBL" id="LT554937">
    <property type="protein sequence ID" value="SAM08772.1"/>
    <property type="molecule type" value="Genomic_DNA"/>
</dbReference>
<evidence type="ECO:0000256" key="5">
    <source>
        <dbReference type="SAM" id="MobiDB-lite"/>
    </source>
</evidence>
<dbReference type="InterPro" id="IPR000651">
    <property type="entry name" value="Ras-like_Gua-exchang_fac_N"/>
</dbReference>
<dbReference type="OMA" id="VEICHHY"/>
<evidence type="ECO:0000259" key="6">
    <source>
        <dbReference type="PROSITE" id="PS50002"/>
    </source>
</evidence>
<evidence type="ECO:0000259" key="7">
    <source>
        <dbReference type="PROSITE" id="PS50009"/>
    </source>
</evidence>
<dbReference type="GO" id="GO:0005085">
    <property type="term" value="F:guanyl-nucleotide exchange factor activity"/>
    <property type="evidence" value="ECO:0007669"/>
    <property type="project" value="UniProtKB-KW"/>
</dbReference>
<organism evidence="9">
    <name type="scientific">Absidia glauca</name>
    <name type="common">Pin mould</name>
    <dbReference type="NCBI Taxonomy" id="4829"/>
    <lineage>
        <taxon>Eukaryota</taxon>
        <taxon>Fungi</taxon>
        <taxon>Fungi incertae sedis</taxon>
        <taxon>Mucoromycota</taxon>
        <taxon>Mucoromycotina</taxon>
        <taxon>Mucoromycetes</taxon>
        <taxon>Mucorales</taxon>
        <taxon>Cunninghamellaceae</taxon>
        <taxon>Absidia</taxon>
    </lineage>
</organism>